<feature type="domain" description="ETS" evidence="5">
    <location>
        <begin position="326"/>
        <end position="408"/>
    </location>
</feature>
<dbReference type="RefSeq" id="XP_030845107.1">
    <property type="nucleotide sequence ID" value="XM_030989247.1"/>
</dbReference>
<feature type="region of interest" description="Disordered" evidence="4">
    <location>
        <begin position="38"/>
        <end position="61"/>
    </location>
</feature>
<feature type="compositionally biased region" description="Low complexity" evidence="4">
    <location>
        <begin position="276"/>
        <end position="291"/>
    </location>
</feature>
<keyword evidence="3" id="KW-0539">Nucleus</keyword>
<dbReference type="PANTHER" id="PTHR11849">
    <property type="entry name" value="ETS"/>
    <property type="match status" value="1"/>
</dbReference>
<feature type="compositionally biased region" description="Basic and acidic residues" evidence="4">
    <location>
        <begin position="261"/>
        <end position="270"/>
    </location>
</feature>
<comment type="similarity">
    <text evidence="1 3">Belongs to the ETS family.</text>
</comment>
<dbReference type="PANTHER" id="PTHR11849:SF190">
    <property type="entry name" value="ETS-DOMAIN PROTEIN"/>
    <property type="match status" value="1"/>
</dbReference>
<dbReference type="InterPro" id="IPR000418">
    <property type="entry name" value="Ets_dom"/>
</dbReference>
<reference evidence="7" key="1">
    <citation type="submission" date="2015-02" db="EMBL/GenBank/DDBJ databases">
        <title>Genome sequencing for Strongylocentrotus purpuratus.</title>
        <authorList>
            <person name="Murali S."/>
            <person name="Liu Y."/>
            <person name="Vee V."/>
            <person name="English A."/>
            <person name="Wang M."/>
            <person name="Skinner E."/>
            <person name="Han Y."/>
            <person name="Muzny D.M."/>
            <person name="Worley K.C."/>
            <person name="Gibbs R.A."/>
        </authorList>
    </citation>
    <scope>NUCLEOTIDE SEQUENCE</scope>
</reference>
<feature type="compositionally biased region" description="Basic and acidic residues" evidence="4">
    <location>
        <begin position="304"/>
        <end position="313"/>
    </location>
</feature>
<dbReference type="GO" id="GO:0005634">
    <property type="term" value="C:nucleus"/>
    <property type="evidence" value="ECO:0000318"/>
    <property type="project" value="GO_Central"/>
</dbReference>
<evidence type="ECO:0000256" key="3">
    <source>
        <dbReference type="RuleBase" id="RU004019"/>
    </source>
</evidence>
<evidence type="ECO:0000256" key="2">
    <source>
        <dbReference type="ARBA" id="ARBA00023125"/>
    </source>
</evidence>
<dbReference type="PRINTS" id="PR00454">
    <property type="entry name" value="ETSDOMAIN"/>
</dbReference>
<organism evidence="6 7">
    <name type="scientific">Strongylocentrotus purpuratus</name>
    <name type="common">Purple sea urchin</name>
    <dbReference type="NCBI Taxonomy" id="7668"/>
    <lineage>
        <taxon>Eukaryota</taxon>
        <taxon>Metazoa</taxon>
        <taxon>Echinodermata</taxon>
        <taxon>Eleutherozoa</taxon>
        <taxon>Echinozoa</taxon>
        <taxon>Echinoidea</taxon>
        <taxon>Euechinoidea</taxon>
        <taxon>Echinacea</taxon>
        <taxon>Camarodonta</taxon>
        <taxon>Echinidea</taxon>
        <taxon>Strongylocentrotidae</taxon>
        <taxon>Strongylocentrotus</taxon>
    </lineage>
</organism>
<feature type="region of interest" description="Disordered" evidence="4">
    <location>
        <begin position="198"/>
        <end position="319"/>
    </location>
</feature>
<feature type="compositionally biased region" description="Polar residues" evidence="4">
    <location>
        <begin position="205"/>
        <end position="218"/>
    </location>
</feature>
<dbReference type="Pfam" id="PF00178">
    <property type="entry name" value="Ets"/>
    <property type="match status" value="1"/>
</dbReference>
<reference evidence="6" key="2">
    <citation type="submission" date="2021-01" db="UniProtKB">
        <authorList>
            <consortium name="EnsemblMetazoa"/>
        </authorList>
    </citation>
    <scope>IDENTIFICATION</scope>
</reference>
<dbReference type="InterPro" id="IPR036388">
    <property type="entry name" value="WH-like_DNA-bd_sf"/>
</dbReference>
<keyword evidence="7" id="KW-1185">Reference proteome</keyword>
<keyword evidence="2 3" id="KW-0238">DNA-binding</keyword>
<dbReference type="GO" id="GO:0000981">
    <property type="term" value="F:DNA-binding transcription factor activity, RNA polymerase II-specific"/>
    <property type="evidence" value="ECO:0000318"/>
    <property type="project" value="GO_Central"/>
</dbReference>
<evidence type="ECO:0000256" key="1">
    <source>
        <dbReference type="ARBA" id="ARBA00005562"/>
    </source>
</evidence>
<evidence type="ECO:0000313" key="7">
    <source>
        <dbReference type="Proteomes" id="UP000007110"/>
    </source>
</evidence>
<proteinExistence type="inferred from homology"/>
<dbReference type="FunFam" id="1.10.10.10:FF:001336">
    <property type="entry name" value="Epithelium specific ets factor 3, ese3, putative"/>
    <property type="match status" value="1"/>
</dbReference>
<dbReference type="GO" id="GO:0006357">
    <property type="term" value="P:regulation of transcription by RNA polymerase II"/>
    <property type="evidence" value="ECO:0000318"/>
    <property type="project" value="GO_Central"/>
</dbReference>
<evidence type="ECO:0000313" key="6">
    <source>
        <dbReference type="EnsemblMetazoa" id="XP_030845107"/>
    </source>
</evidence>
<protein>
    <recommendedName>
        <fullName evidence="5">ETS domain-containing protein</fullName>
    </recommendedName>
</protein>
<dbReference type="Gene3D" id="1.10.10.10">
    <property type="entry name" value="Winged helix-like DNA-binding domain superfamily/Winged helix DNA-binding domain"/>
    <property type="match status" value="1"/>
</dbReference>
<dbReference type="GO" id="GO:0030154">
    <property type="term" value="P:cell differentiation"/>
    <property type="evidence" value="ECO:0000318"/>
    <property type="project" value="GO_Central"/>
</dbReference>
<sequence length="421" mass="47694">MNAFGSDQMLLPSITQILEPDVKPITSIHQSLLSDDDLASGTNHIHRPDINKTTPKMLTPPDSPVVFSELTTPPNLLRMTLHDGSQMVSNLESVCSVLEMGLHSNFLPAFDSLESLNHITELEHLHARDIMSSTSTRSDDMFDDNDSGSDWPGIYIDDNDDTIVPSPTPSPPFDAPYFYESPDLTTIDSLLVYQEPAKPERRKYSSISTEESIQSDSGSEGGRCTPLIIPTRPFHSHHSSNKSKSAASRTHNYQRRIITKSLEELREEGSKPVYGSPSSPSSSSTSSSSSSIEKRKRGRPRKRLSGELGERGVNRRKQSRKAVKGSHLWEFILNILKNEAYCPQYIRWEDKERGVFRIVNSKVVANMWGDIKNNPRMTYEKLSRAMRYYYKREILERVDKARLVYKFGEKAEGWRKVIADE</sequence>
<dbReference type="Proteomes" id="UP000007110">
    <property type="component" value="Unassembled WGS sequence"/>
</dbReference>
<feature type="region of interest" description="Disordered" evidence="4">
    <location>
        <begin position="134"/>
        <end position="178"/>
    </location>
</feature>
<dbReference type="OrthoDB" id="5961210at2759"/>
<dbReference type="InParanoid" id="A0A7M7P416"/>
<dbReference type="SMART" id="SM00413">
    <property type="entry name" value="ETS"/>
    <property type="match status" value="1"/>
</dbReference>
<dbReference type="EnsemblMetazoa" id="XM_030989247">
    <property type="protein sequence ID" value="XP_030845107"/>
    <property type="gene ID" value="LOC763033"/>
</dbReference>
<evidence type="ECO:0000256" key="4">
    <source>
        <dbReference type="SAM" id="MobiDB-lite"/>
    </source>
</evidence>
<feature type="compositionally biased region" description="Basic residues" evidence="4">
    <location>
        <begin position="294"/>
        <end position="303"/>
    </location>
</feature>
<dbReference type="InterPro" id="IPR036390">
    <property type="entry name" value="WH_DNA-bd_sf"/>
</dbReference>
<dbReference type="AlphaFoldDB" id="A0A7M7P416"/>
<accession>A0A7M7P416</accession>
<name>A0A7M7P416_STRPU</name>
<dbReference type="SUPFAM" id="SSF46785">
    <property type="entry name" value="Winged helix' DNA-binding domain"/>
    <property type="match status" value="1"/>
</dbReference>
<dbReference type="GeneID" id="763033"/>
<dbReference type="KEGG" id="spu:763033"/>
<dbReference type="PROSITE" id="PS50061">
    <property type="entry name" value="ETS_DOMAIN_3"/>
    <property type="match status" value="1"/>
</dbReference>
<dbReference type="InterPro" id="IPR046328">
    <property type="entry name" value="ETS_fam"/>
</dbReference>
<evidence type="ECO:0000259" key="5">
    <source>
        <dbReference type="PROSITE" id="PS50061"/>
    </source>
</evidence>
<comment type="subcellular location">
    <subcellularLocation>
        <location evidence="3">Nucleus</location>
    </subcellularLocation>
</comment>
<dbReference type="FunCoup" id="A0A7M7P416">
    <property type="interactions" value="780"/>
</dbReference>
<dbReference type="GO" id="GO:0043565">
    <property type="term" value="F:sequence-specific DNA binding"/>
    <property type="evidence" value="ECO:0007669"/>
    <property type="project" value="InterPro"/>
</dbReference>